<dbReference type="InterPro" id="IPR023837">
    <property type="entry name" value="EccCb-like_Actinobacteria"/>
</dbReference>
<dbReference type="InterPro" id="IPR023836">
    <property type="entry name" value="EccCa-like_Actinobacteria"/>
</dbReference>
<dbReference type="SUPFAM" id="SSF52540">
    <property type="entry name" value="P-loop containing nucleoside triphosphate hydrolases"/>
    <property type="match status" value="3"/>
</dbReference>
<feature type="domain" description="FtsK" evidence="11">
    <location>
        <begin position="1108"/>
        <end position="1292"/>
    </location>
</feature>
<evidence type="ECO:0000256" key="8">
    <source>
        <dbReference type="ARBA" id="ARBA00023136"/>
    </source>
</evidence>
<dbReference type="Gene3D" id="3.40.50.300">
    <property type="entry name" value="P-loop containing nucleotide triphosphate hydrolases"/>
    <property type="match status" value="4"/>
</dbReference>
<evidence type="ECO:0000256" key="7">
    <source>
        <dbReference type="ARBA" id="ARBA00022989"/>
    </source>
</evidence>
<feature type="domain" description="FtsK" evidence="11">
    <location>
        <begin position="820"/>
        <end position="1019"/>
    </location>
</feature>
<keyword evidence="8 10" id="KW-0472">Membrane</keyword>
<dbReference type="PANTHER" id="PTHR22683:SF1">
    <property type="entry name" value="TYPE VII SECRETION SYSTEM PROTEIN ESSC"/>
    <property type="match status" value="1"/>
</dbReference>
<dbReference type="InterPro" id="IPR003593">
    <property type="entry name" value="AAA+_ATPase"/>
</dbReference>
<feature type="transmembrane region" description="Helical" evidence="10">
    <location>
        <begin position="41"/>
        <end position="59"/>
    </location>
</feature>
<dbReference type="GO" id="GO:0005886">
    <property type="term" value="C:plasma membrane"/>
    <property type="evidence" value="ECO:0007669"/>
    <property type="project" value="UniProtKB-SubCell"/>
</dbReference>
<evidence type="ECO:0000256" key="5">
    <source>
        <dbReference type="ARBA" id="ARBA00022741"/>
    </source>
</evidence>
<comment type="caution">
    <text evidence="12">The sequence shown here is derived from an EMBL/GenBank/DDBJ whole genome shotgun (WGS) entry which is preliminary data.</text>
</comment>
<dbReference type="NCBIfam" id="TIGR03924">
    <property type="entry name" value="T7SS_EccC_a"/>
    <property type="match status" value="1"/>
</dbReference>
<feature type="binding site" evidence="9">
    <location>
        <begin position="490"/>
        <end position="497"/>
    </location>
    <ligand>
        <name>ATP</name>
        <dbReference type="ChEBI" id="CHEBI:30616"/>
    </ligand>
</feature>
<organism evidence="12 13">
    <name type="scientific">Planosporangium mesophilum</name>
    <dbReference type="NCBI Taxonomy" id="689768"/>
    <lineage>
        <taxon>Bacteria</taxon>
        <taxon>Bacillati</taxon>
        <taxon>Actinomycetota</taxon>
        <taxon>Actinomycetes</taxon>
        <taxon>Micromonosporales</taxon>
        <taxon>Micromonosporaceae</taxon>
        <taxon>Planosporangium</taxon>
    </lineage>
</organism>
<dbReference type="InterPro" id="IPR002543">
    <property type="entry name" value="FtsK_dom"/>
</dbReference>
<sequence length="1326" mass="142791">MSTVVVKRLPRRPAPEIPTGELVVDAPPEIPQATNARWQQILQMLPMLAGTVATALLFAGRSGGTYSYVVGGVFGISTLGMLATSWSSSGPKKSEMMAARREYLRHLAQLRKRVRETAERQRGGQFYRHPDPDRLWSTVDSHRLWERRAGDGDFGIVRVAVGPQTLATPLIPPVTRPLEDLEPMTAGALRRFLDAYSVVPDLPVAVSVRGFSRVYVRGVSADRGGGGRVTPATAEAARALVRAMIAQLAVFHAPDDMLIAVLAAPERRGEWEWVKWLPHNLHPSATDAVGPVRLVATTAAELEQRLDDLIASRPRFMPGGSTTPHLVVILDGGELTGSAHLATDGGVDGVTLLDLDEPPPRLLDRTMIVLDPSGPDRKLLTISADGEGEVGTADALAQADAEGLARRLSPLRLAAAARSSDAPMSRDLGLTELLGIADPYTFEVAHGWAPRPHRDRLRVPIGIGRDGQPVELDLKESAQDGMGPHGLLIGATGSGKSEVLRTLVLALAATHSSETLNFVLVDFKGGATFTSLDELPHVAAVITNLADELPLVDRMVDAINGELVRRQEVLRRAGNFASLRDYEKARAGGAALAPLPSLLIICDEFSELLTAKPDFIDLFVQIGRIGRSIGVHLLLASQRLEEGRLRGLETHLSYRVGLRTFSALESRTVLGVPDAYELPRSPGHGYLKFGTEPLVRFKAAYVSGPYRRAGELTTADGRRVAGRVQSFSTHYAPVPEQPEAPVEQAAEGESLLEILAARLAGKGIPAHQVWLPPLTTPPSMDELVGPVALDQARGLTVGNPQLHGALQVPVALVDKPFEQRRDLLWLRLEGAAGHVAVVGGPQSGKSTALRALITGLALTHTPAEAQVYCLDFGGGQLAALRDLPHVGGVSGRLDTAAVRRTVGEVATLLADRERRFADLGVDSMATYRKRRAARSGGPAGSGAEADPFGDVFLVIDGWGTLRGEYDDLEAVVTDIATRGLSYGIHVVAAATRWMDFRPAIRDMFGSRLELRLGDPSDSSISRKAAANVPERTPGRGITAEQLHFLTAIPKLTGSEPADLVKHIAAGWTGAPAPRVRMLPAVVPYSAIESVRDDSRPLALPIGIAEADLRPVLVDFDSEPHFLLFGDSESGKSTFLRSLAKTITQRYAPEQARILLVDYRRSLMGAADTEHNMGTCTSAASTLELTQAVAEYMKNRLPGRDVTPEQLRNRSWWSGPECFVLVDDYDLVASGPNNPMLPLLEYLAQARDIGLHLIMTRRSGGAGRAMYDPVIQRLRELSSPGLIMSGDREEGALLGNVRPSIQPPGRGWLVTRKQGARLVQVTHVPSS</sequence>
<comment type="subcellular location">
    <subcellularLocation>
        <location evidence="1">Cell membrane</location>
        <topology evidence="1">Multi-pass membrane protein</topology>
    </subcellularLocation>
</comment>
<name>A0A8J3X376_9ACTN</name>
<evidence type="ECO:0000259" key="11">
    <source>
        <dbReference type="PROSITE" id="PS50901"/>
    </source>
</evidence>
<dbReference type="GO" id="GO:0005524">
    <property type="term" value="F:ATP binding"/>
    <property type="evidence" value="ECO:0007669"/>
    <property type="project" value="UniProtKB-UniRule"/>
</dbReference>
<keyword evidence="3 10" id="KW-0812">Transmembrane</keyword>
<evidence type="ECO:0000256" key="10">
    <source>
        <dbReference type="SAM" id="Phobius"/>
    </source>
</evidence>
<feature type="binding site" evidence="9">
    <location>
        <begin position="1125"/>
        <end position="1132"/>
    </location>
    <ligand>
        <name>ATP</name>
        <dbReference type="ChEBI" id="CHEBI:30616"/>
    </ligand>
</feature>
<dbReference type="NCBIfam" id="TIGR03925">
    <property type="entry name" value="T7SS_EccC_b"/>
    <property type="match status" value="1"/>
</dbReference>
<evidence type="ECO:0000256" key="6">
    <source>
        <dbReference type="ARBA" id="ARBA00022840"/>
    </source>
</evidence>
<protein>
    <submittedName>
        <fullName evidence="12">Type VII secretion protein EccC</fullName>
    </submittedName>
</protein>
<feature type="domain" description="FtsK" evidence="11">
    <location>
        <begin position="467"/>
        <end position="667"/>
    </location>
</feature>
<keyword evidence="2" id="KW-1003">Cell membrane</keyword>
<dbReference type="PANTHER" id="PTHR22683">
    <property type="entry name" value="SPORULATION PROTEIN RELATED"/>
    <property type="match status" value="1"/>
</dbReference>
<dbReference type="Pfam" id="PF01580">
    <property type="entry name" value="FtsK_SpoIIIE"/>
    <property type="match status" value="3"/>
</dbReference>
<evidence type="ECO:0000256" key="3">
    <source>
        <dbReference type="ARBA" id="ARBA00022692"/>
    </source>
</evidence>
<dbReference type="Proteomes" id="UP000599074">
    <property type="component" value="Unassembled WGS sequence"/>
</dbReference>
<dbReference type="PROSITE" id="PS50901">
    <property type="entry name" value="FTSK"/>
    <property type="match status" value="3"/>
</dbReference>
<keyword evidence="6 9" id="KW-0067">ATP-binding</keyword>
<dbReference type="GO" id="GO:0003677">
    <property type="term" value="F:DNA binding"/>
    <property type="evidence" value="ECO:0007669"/>
    <property type="project" value="InterPro"/>
</dbReference>
<keyword evidence="4" id="KW-0677">Repeat</keyword>
<evidence type="ECO:0000256" key="9">
    <source>
        <dbReference type="PROSITE-ProRule" id="PRU00289"/>
    </source>
</evidence>
<evidence type="ECO:0000256" key="4">
    <source>
        <dbReference type="ARBA" id="ARBA00022737"/>
    </source>
</evidence>
<keyword evidence="5 9" id="KW-0547">Nucleotide-binding</keyword>
<dbReference type="InterPro" id="IPR050206">
    <property type="entry name" value="FtsK/SpoIIIE/SftA"/>
</dbReference>
<evidence type="ECO:0000256" key="1">
    <source>
        <dbReference type="ARBA" id="ARBA00004651"/>
    </source>
</evidence>
<gene>
    <name evidence="12" type="primary">ftsK_2</name>
    <name evidence="12" type="ORF">Pme01_48010</name>
</gene>
<evidence type="ECO:0000256" key="2">
    <source>
        <dbReference type="ARBA" id="ARBA00022475"/>
    </source>
</evidence>
<feature type="transmembrane region" description="Helical" evidence="10">
    <location>
        <begin position="66"/>
        <end position="86"/>
    </location>
</feature>
<evidence type="ECO:0000313" key="13">
    <source>
        <dbReference type="Proteomes" id="UP000599074"/>
    </source>
</evidence>
<accession>A0A8J3X376</accession>
<evidence type="ECO:0000313" key="12">
    <source>
        <dbReference type="EMBL" id="GII25204.1"/>
    </source>
</evidence>
<dbReference type="RefSeq" id="WP_168115239.1">
    <property type="nucleotide sequence ID" value="NZ_BOON01000047.1"/>
</dbReference>
<keyword evidence="13" id="KW-1185">Reference proteome</keyword>
<dbReference type="EMBL" id="BOON01000047">
    <property type="protein sequence ID" value="GII25204.1"/>
    <property type="molecule type" value="Genomic_DNA"/>
</dbReference>
<feature type="binding site" evidence="9">
    <location>
        <begin position="839"/>
        <end position="846"/>
    </location>
    <ligand>
        <name>ATP</name>
        <dbReference type="ChEBI" id="CHEBI:30616"/>
    </ligand>
</feature>
<dbReference type="SMART" id="SM00382">
    <property type="entry name" value="AAA"/>
    <property type="match status" value="3"/>
</dbReference>
<keyword evidence="7 10" id="KW-1133">Transmembrane helix</keyword>
<reference evidence="12" key="1">
    <citation type="submission" date="2021-01" db="EMBL/GenBank/DDBJ databases">
        <title>Whole genome shotgun sequence of Planosporangium mesophilum NBRC 109066.</title>
        <authorList>
            <person name="Komaki H."/>
            <person name="Tamura T."/>
        </authorList>
    </citation>
    <scope>NUCLEOTIDE SEQUENCE</scope>
    <source>
        <strain evidence="12">NBRC 109066</strain>
    </source>
</reference>
<dbReference type="InterPro" id="IPR027417">
    <property type="entry name" value="P-loop_NTPase"/>
</dbReference>
<proteinExistence type="predicted"/>